<reference evidence="1 2" key="1">
    <citation type="submission" date="2016-10" db="EMBL/GenBank/DDBJ databases">
        <title>Pseudoalteromonas amylolytica sp. nov., isolated from the surface seawater.</title>
        <authorList>
            <person name="Wu Y.-H."/>
            <person name="Cheng H."/>
            <person name="Jin X.-B."/>
            <person name="Wang C.-S."/>
            <person name="Xu X.-W."/>
        </authorList>
    </citation>
    <scope>NUCLEOTIDE SEQUENCE [LARGE SCALE GENOMIC DNA]</scope>
    <source>
        <strain evidence="1 2">JCM 12483</strain>
    </source>
</reference>
<organism evidence="1 2">
    <name type="scientific">Pseudoalteromonas byunsanensis</name>
    <dbReference type="NCBI Taxonomy" id="327939"/>
    <lineage>
        <taxon>Bacteria</taxon>
        <taxon>Pseudomonadati</taxon>
        <taxon>Pseudomonadota</taxon>
        <taxon>Gammaproteobacteria</taxon>
        <taxon>Alteromonadales</taxon>
        <taxon>Pseudoalteromonadaceae</taxon>
        <taxon>Pseudoalteromonas</taxon>
    </lineage>
</organism>
<evidence type="ECO:0008006" key="3">
    <source>
        <dbReference type="Google" id="ProtNLM"/>
    </source>
</evidence>
<accession>A0A1S1N5L2</accession>
<dbReference type="STRING" id="327939.BIW53_13130"/>
<keyword evidence="2" id="KW-1185">Reference proteome</keyword>
<evidence type="ECO:0000313" key="2">
    <source>
        <dbReference type="Proteomes" id="UP000180253"/>
    </source>
</evidence>
<comment type="caution">
    <text evidence="1">The sequence shown here is derived from an EMBL/GenBank/DDBJ whole genome shotgun (WGS) entry which is preliminary data.</text>
</comment>
<gene>
    <name evidence="1" type="ORF">BIW53_13130</name>
</gene>
<dbReference type="AlphaFoldDB" id="A0A1S1N5L2"/>
<evidence type="ECO:0000313" key="1">
    <source>
        <dbReference type="EMBL" id="OHU94955.1"/>
    </source>
</evidence>
<proteinExistence type="predicted"/>
<dbReference type="EMBL" id="MNAN01000032">
    <property type="protein sequence ID" value="OHU94955.1"/>
    <property type="molecule type" value="Genomic_DNA"/>
</dbReference>
<dbReference type="Proteomes" id="UP000180253">
    <property type="component" value="Unassembled WGS sequence"/>
</dbReference>
<name>A0A1S1N5L2_9GAMM</name>
<protein>
    <recommendedName>
        <fullName evidence="3">DUF2846 domain-containing protein</fullName>
    </recommendedName>
</protein>
<sequence>MPFGNGVKMKRFTVLAILFSLVGCGMTTKQFYEGPPLSNSQTAIFSMWIDNPEYRGDFLPADLKINSQSINGTPFETNSQVSVLPGQYSFKVKCDYKGAIKHHVYDIDAEAGKNYAVIVFAKDNECQFKNLNLLINNERFEEL</sequence>